<dbReference type="AlphaFoldDB" id="A0A1J0EF77"/>
<sequence>MAKSCFQRVLDRLCSDGEIPKQRANPYGRHFTRAEDKRKLCIAKRIVKWMPISKRVCGQQSIPANLRAIRFE</sequence>
<proteinExistence type="predicted"/>
<protein>
    <submittedName>
        <fullName evidence="1">Uncharacterized protein</fullName>
    </submittedName>
</protein>
<dbReference type="EMBL" id="CP017886">
    <property type="protein sequence ID" value="APC14757.1"/>
    <property type="molecule type" value="Genomic_DNA"/>
</dbReference>
<name>A0A1J0EF77_9PSED</name>
<evidence type="ECO:0000313" key="2">
    <source>
        <dbReference type="Proteomes" id="UP000182567"/>
    </source>
</evidence>
<accession>A0A1J0EF77</accession>
<reference evidence="2" key="1">
    <citation type="submission" date="2016-10" db="EMBL/GenBank/DDBJ databases">
        <title>Pseudomonas frederiksbergensis ERGS4:02 complete genome.</title>
        <authorList>
            <person name="Kumar R."/>
            <person name="Acharya V."/>
            <person name="Singh D."/>
        </authorList>
    </citation>
    <scope>NUCLEOTIDE SEQUENCE [LARGE SCALE GENOMIC DNA]</scope>
    <source>
        <strain evidence="2">ERGS4:02</strain>
    </source>
</reference>
<evidence type="ECO:0000313" key="1">
    <source>
        <dbReference type="EMBL" id="APC14757.1"/>
    </source>
</evidence>
<organism evidence="1 2">
    <name type="scientific">Pseudomonas frederiksbergensis</name>
    <dbReference type="NCBI Taxonomy" id="104087"/>
    <lineage>
        <taxon>Bacteria</taxon>
        <taxon>Pseudomonadati</taxon>
        <taxon>Pseudomonadota</taxon>
        <taxon>Gammaproteobacteria</taxon>
        <taxon>Pseudomonadales</taxon>
        <taxon>Pseudomonadaceae</taxon>
        <taxon>Pseudomonas</taxon>
    </lineage>
</organism>
<gene>
    <name evidence="1" type="ORF">BLL42_03060</name>
</gene>
<dbReference type="Proteomes" id="UP000182567">
    <property type="component" value="Chromosome"/>
</dbReference>